<dbReference type="InterPro" id="IPR027417">
    <property type="entry name" value="P-loop_NTPase"/>
</dbReference>
<evidence type="ECO:0000256" key="6">
    <source>
        <dbReference type="ARBA" id="ARBA00022741"/>
    </source>
</evidence>
<dbReference type="SUPFAM" id="SSF52540">
    <property type="entry name" value="P-loop containing nucleoside triphosphate hydrolases"/>
    <property type="match status" value="1"/>
</dbReference>
<evidence type="ECO:0000256" key="4">
    <source>
        <dbReference type="ARBA" id="ARBA00022475"/>
    </source>
</evidence>
<keyword evidence="4" id="KW-1003">Cell membrane</keyword>
<protein>
    <submittedName>
        <fullName evidence="11">Peptide ABC transporter ATPase</fullName>
    </submittedName>
</protein>
<organism evidence="11 12">
    <name type="scientific">Bifidobacterium callimiconis</name>
    <dbReference type="NCBI Taxonomy" id="2306973"/>
    <lineage>
        <taxon>Bacteria</taxon>
        <taxon>Bacillati</taxon>
        <taxon>Actinomycetota</taxon>
        <taxon>Actinomycetes</taxon>
        <taxon>Bifidobacteriales</taxon>
        <taxon>Bifidobacteriaceae</taxon>
        <taxon>Bifidobacterium</taxon>
    </lineage>
</organism>
<evidence type="ECO:0000256" key="3">
    <source>
        <dbReference type="ARBA" id="ARBA00022448"/>
    </source>
</evidence>
<evidence type="ECO:0000313" key="12">
    <source>
        <dbReference type="Proteomes" id="UP000288607"/>
    </source>
</evidence>
<dbReference type="InterPro" id="IPR003439">
    <property type="entry name" value="ABC_transporter-like_ATP-bd"/>
</dbReference>
<dbReference type="InterPro" id="IPR050388">
    <property type="entry name" value="ABC_Ni/Peptide_Import"/>
</dbReference>
<dbReference type="Pfam" id="PF00005">
    <property type="entry name" value="ABC_tran"/>
    <property type="match status" value="1"/>
</dbReference>
<dbReference type="AlphaFoldDB" id="A0A430FGU9"/>
<name>A0A430FGU9_9BIFI</name>
<dbReference type="CDD" id="cd03257">
    <property type="entry name" value="ABC_NikE_OppD_transporters"/>
    <property type="match status" value="1"/>
</dbReference>
<dbReference type="Gene3D" id="3.40.50.300">
    <property type="entry name" value="P-loop containing nucleotide triphosphate hydrolases"/>
    <property type="match status" value="1"/>
</dbReference>
<keyword evidence="7" id="KW-0067">ATP-binding</keyword>
<dbReference type="GO" id="GO:0005524">
    <property type="term" value="F:ATP binding"/>
    <property type="evidence" value="ECO:0007669"/>
    <property type="project" value="UniProtKB-KW"/>
</dbReference>
<dbReference type="GO" id="GO:0016887">
    <property type="term" value="F:ATP hydrolysis activity"/>
    <property type="evidence" value="ECO:0007669"/>
    <property type="project" value="InterPro"/>
</dbReference>
<evidence type="ECO:0000256" key="7">
    <source>
        <dbReference type="ARBA" id="ARBA00022840"/>
    </source>
</evidence>
<evidence type="ECO:0000256" key="5">
    <source>
        <dbReference type="ARBA" id="ARBA00022519"/>
    </source>
</evidence>
<evidence type="ECO:0000259" key="10">
    <source>
        <dbReference type="PROSITE" id="PS50893"/>
    </source>
</evidence>
<comment type="subcellular location">
    <subcellularLocation>
        <location evidence="1">Cell membrane</location>
        <topology evidence="1">Peripheral membrane protein</topology>
    </subcellularLocation>
</comment>
<sequence>MTNETQTVHDARPVLRVTDLSIVDDYDDVLVHDSTFTLHRGERLGIVGESGSGKSLTLKALIGILPKSLHARGGIEYVDPLTRTDAAMIFQEPATSLNPTMRVGRFVARTWQVHHPDDSWESCQAHAIDLMSKVGIADAKDKMTVWPFELSGGLRQRIMIAAALAAEPSILLCDEPTTALDVRVQAQILKLLKDIAERDNLSLIFVSHDLAVISEICDRVIVMQYGRIMEQGSTRGIIHDPQQDYTKKLLDADLDYRMRHMDDVVNTANGGASC</sequence>
<keyword evidence="12" id="KW-1185">Reference proteome</keyword>
<proteinExistence type="inferred from homology"/>
<evidence type="ECO:0000256" key="9">
    <source>
        <dbReference type="ARBA" id="ARBA00023136"/>
    </source>
</evidence>
<feature type="domain" description="ABC transporter" evidence="10">
    <location>
        <begin position="15"/>
        <end position="250"/>
    </location>
</feature>
<dbReference type="InterPro" id="IPR003593">
    <property type="entry name" value="AAA+_ATPase"/>
</dbReference>
<keyword evidence="3" id="KW-0813">Transport</keyword>
<keyword evidence="8" id="KW-1278">Translocase</keyword>
<keyword evidence="9" id="KW-0472">Membrane</keyword>
<comment type="similarity">
    <text evidence="2">Belongs to the ABC transporter superfamily.</text>
</comment>
<reference evidence="11 12" key="1">
    <citation type="submission" date="2018-09" db="EMBL/GenBank/DDBJ databases">
        <title>Characterization of the phylogenetic diversity of five novel species belonging to the genus Bifidobacterium.</title>
        <authorList>
            <person name="Lugli G.A."/>
            <person name="Duranti S."/>
            <person name="Milani C."/>
        </authorList>
    </citation>
    <scope>NUCLEOTIDE SEQUENCE [LARGE SCALE GENOMIC DNA]</scope>
    <source>
        <strain evidence="11 12">2028B</strain>
    </source>
</reference>
<dbReference type="RefSeq" id="WP_126029592.1">
    <property type="nucleotide sequence ID" value="NZ_QXGJ01000002.1"/>
</dbReference>
<comment type="caution">
    <text evidence="11">The sequence shown here is derived from an EMBL/GenBank/DDBJ whole genome shotgun (WGS) entry which is preliminary data.</text>
</comment>
<dbReference type="EMBL" id="QXGJ01000002">
    <property type="protein sequence ID" value="RSX52076.1"/>
    <property type="molecule type" value="Genomic_DNA"/>
</dbReference>
<dbReference type="PROSITE" id="PS50893">
    <property type="entry name" value="ABC_TRANSPORTER_2"/>
    <property type="match status" value="1"/>
</dbReference>
<dbReference type="PANTHER" id="PTHR43297:SF14">
    <property type="entry name" value="ATPASE AAA-TYPE CORE DOMAIN-CONTAINING PROTEIN"/>
    <property type="match status" value="1"/>
</dbReference>
<dbReference type="OrthoDB" id="3677453at2"/>
<gene>
    <name evidence="11" type="ORF">D2E23_0683</name>
</gene>
<keyword evidence="6" id="KW-0547">Nucleotide-binding</keyword>
<accession>A0A430FGU9</accession>
<dbReference type="GO" id="GO:0005886">
    <property type="term" value="C:plasma membrane"/>
    <property type="evidence" value="ECO:0007669"/>
    <property type="project" value="UniProtKB-SubCell"/>
</dbReference>
<evidence type="ECO:0000256" key="8">
    <source>
        <dbReference type="ARBA" id="ARBA00022967"/>
    </source>
</evidence>
<dbReference type="SMART" id="SM00382">
    <property type="entry name" value="AAA"/>
    <property type="match status" value="1"/>
</dbReference>
<evidence type="ECO:0000256" key="2">
    <source>
        <dbReference type="ARBA" id="ARBA00005417"/>
    </source>
</evidence>
<dbReference type="Proteomes" id="UP000288607">
    <property type="component" value="Unassembled WGS sequence"/>
</dbReference>
<keyword evidence="5" id="KW-0997">Cell inner membrane</keyword>
<evidence type="ECO:0000313" key="11">
    <source>
        <dbReference type="EMBL" id="RSX52076.1"/>
    </source>
</evidence>
<evidence type="ECO:0000256" key="1">
    <source>
        <dbReference type="ARBA" id="ARBA00004202"/>
    </source>
</evidence>
<dbReference type="PANTHER" id="PTHR43297">
    <property type="entry name" value="OLIGOPEPTIDE TRANSPORT ATP-BINDING PROTEIN APPD"/>
    <property type="match status" value="1"/>
</dbReference>